<dbReference type="PANTHER" id="PTHR47506">
    <property type="entry name" value="TRANSCRIPTIONAL REGULATORY PROTEIN"/>
    <property type="match status" value="1"/>
</dbReference>
<dbReference type="GO" id="GO:0003677">
    <property type="term" value="F:DNA binding"/>
    <property type="evidence" value="ECO:0007669"/>
    <property type="project" value="UniProtKB-UniRule"/>
</dbReference>
<dbReference type="PROSITE" id="PS01081">
    <property type="entry name" value="HTH_TETR_1"/>
    <property type="match status" value="1"/>
</dbReference>
<dbReference type="AlphaFoldDB" id="A0A7Y8RJJ5"/>
<gene>
    <name evidence="6" type="ORF">HT123_01310</name>
</gene>
<keyword evidence="2 4" id="KW-0238">DNA-binding</keyword>
<dbReference type="Gene3D" id="1.10.10.60">
    <property type="entry name" value="Homeodomain-like"/>
    <property type="match status" value="1"/>
</dbReference>
<organism evidence="6 7">
    <name type="scientific">Pseudomonas allii</name>
    <dbReference type="NCBI Taxonomy" id="2740531"/>
    <lineage>
        <taxon>Bacteria</taxon>
        <taxon>Pseudomonadati</taxon>
        <taxon>Pseudomonadota</taxon>
        <taxon>Gammaproteobacteria</taxon>
        <taxon>Pseudomonadales</taxon>
        <taxon>Pseudomonadaceae</taxon>
        <taxon>Pseudomonas</taxon>
    </lineage>
</organism>
<evidence type="ECO:0000256" key="3">
    <source>
        <dbReference type="ARBA" id="ARBA00023163"/>
    </source>
</evidence>
<dbReference type="InterPro" id="IPR009057">
    <property type="entry name" value="Homeodomain-like_sf"/>
</dbReference>
<evidence type="ECO:0000256" key="1">
    <source>
        <dbReference type="ARBA" id="ARBA00023015"/>
    </source>
</evidence>
<reference evidence="6 7" key="1">
    <citation type="submission" date="2020-05" db="EMBL/GenBank/DDBJ databases">
        <title>Onion-isolated Pseudomonas sp.</title>
        <authorList>
            <person name="Fujikawa T."/>
            <person name="Sawada H."/>
        </authorList>
    </citation>
    <scope>NUCLEOTIDE SEQUENCE [LARGE SCALE GENOMIC DNA]</scope>
    <source>
        <strain evidence="6 7">MAFF 301512</strain>
    </source>
</reference>
<feature type="domain" description="HTH tetR-type" evidence="5">
    <location>
        <begin position="15"/>
        <end position="75"/>
    </location>
</feature>
<dbReference type="EMBL" id="JABUHS010000003">
    <property type="protein sequence ID" value="NWN59913.1"/>
    <property type="molecule type" value="Genomic_DNA"/>
</dbReference>
<accession>A0A7Y8RJJ5</accession>
<feature type="DNA-binding region" description="H-T-H motif" evidence="4">
    <location>
        <begin position="38"/>
        <end position="57"/>
    </location>
</feature>
<evidence type="ECO:0000259" key="5">
    <source>
        <dbReference type="PROSITE" id="PS50977"/>
    </source>
</evidence>
<keyword evidence="3" id="KW-0804">Transcription</keyword>
<comment type="caution">
    <text evidence="6">The sequence shown here is derived from an EMBL/GenBank/DDBJ whole genome shotgun (WGS) entry which is preliminary data.</text>
</comment>
<dbReference type="SUPFAM" id="SSF48498">
    <property type="entry name" value="Tetracyclin repressor-like, C-terminal domain"/>
    <property type="match status" value="1"/>
</dbReference>
<dbReference type="InterPro" id="IPR001647">
    <property type="entry name" value="HTH_TetR"/>
</dbReference>
<evidence type="ECO:0000256" key="4">
    <source>
        <dbReference type="PROSITE-ProRule" id="PRU00335"/>
    </source>
</evidence>
<name>A0A7Y8RJJ5_9PSED</name>
<proteinExistence type="predicted"/>
<protein>
    <submittedName>
        <fullName evidence="6">TetR/AcrR family transcriptional regulator</fullName>
    </submittedName>
</protein>
<keyword evidence="1" id="KW-0805">Transcription regulation</keyword>
<dbReference type="InterPro" id="IPR011075">
    <property type="entry name" value="TetR_C"/>
</dbReference>
<dbReference type="Pfam" id="PF16925">
    <property type="entry name" value="TetR_C_13"/>
    <property type="match status" value="1"/>
</dbReference>
<dbReference type="InterPro" id="IPR023772">
    <property type="entry name" value="DNA-bd_HTH_TetR-type_CS"/>
</dbReference>
<evidence type="ECO:0000313" key="7">
    <source>
        <dbReference type="Proteomes" id="UP000543908"/>
    </source>
</evidence>
<evidence type="ECO:0000313" key="6">
    <source>
        <dbReference type="EMBL" id="NWN59913.1"/>
    </source>
</evidence>
<dbReference type="PROSITE" id="PS50977">
    <property type="entry name" value="HTH_TETR_2"/>
    <property type="match status" value="1"/>
</dbReference>
<dbReference type="SUPFAM" id="SSF46689">
    <property type="entry name" value="Homeodomain-like"/>
    <property type="match status" value="1"/>
</dbReference>
<sequence length="202" mass="21870">MKTIKTTRSQGRPREFDMDEFLDNAAKLFCQRGFHGTSIVDISDATNLTCGSLYKAFKDKREVFLSALKRQSSTRGSQLRQAISTGKCGREMLRQALLFYAAISSGEDGRDGCLIVSTTVELGAFDAEIAEMALVSLRDREALLQRLIDVGISDGSIAATVNSAAAAKFMLCLIQGLRVIGKTSPDLSDMETTVGLAMKTLA</sequence>
<dbReference type="Gene3D" id="1.10.357.10">
    <property type="entry name" value="Tetracycline Repressor, domain 2"/>
    <property type="match status" value="1"/>
</dbReference>
<dbReference type="PANTHER" id="PTHR47506:SF10">
    <property type="entry name" value="TRANSCRIPTIONAL REGULATORY PROTEIN"/>
    <property type="match status" value="1"/>
</dbReference>
<dbReference type="Pfam" id="PF00440">
    <property type="entry name" value="TetR_N"/>
    <property type="match status" value="1"/>
</dbReference>
<evidence type="ECO:0000256" key="2">
    <source>
        <dbReference type="ARBA" id="ARBA00023125"/>
    </source>
</evidence>
<dbReference type="InterPro" id="IPR036271">
    <property type="entry name" value="Tet_transcr_reg_TetR-rel_C_sf"/>
</dbReference>
<dbReference type="Proteomes" id="UP000543908">
    <property type="component" value="Unassembled WGS sequence"/>
</dbReference>